<sequence>MKYEFMKRTIEVASKGSGFVNPKPLYGAVLVKDNNIIGEGYFDGTKAEVAEIKAIKNSTENTQGASLYLNMEASLGNEDISVILKNGIKNIYFGILDPVLKGKTVNLLREKGIQVETGLLRDECEELNEIYIHYIKNGIPFVFTKWAMTLDGKLATRTGDSKWISNEDSLKFVHKLRQRVAAILVGENTVKLDNPMLNTRLDCPKISNPLRVIISKYGDIPNDSNVLKVDDNTKTLIIASTNIAKERENYFLHKKVNVMKLEEKSGYIDFKDIVKALGKIGIDSLYIEGGGAILGSAFDSGIVNKVYAVVAPKIIGGKGAVTPVGGKGIEKMRDALVLKKVTHEIVGSDVIFKGYLY</sequence>
<keyword evidence="5" id="KW-0479">Metal-binding</keyword>
<feature type="binding site" evidence="7">
    <location>
        <position position="161"/>
    </location>
    <ligand>
        <name>substrate</name>
    </ligand>
</feature>
<dbReference type="InterPro" id="IPR016193">
    <property type="entry name" value="Cytidine_deaminase-like"/>
</dbReference>
<dbReference type="EMBL" id="FWXH01000019">
    <property type="protein sequence ID" value="SMC27759.1"/>
    <property type="molecule type" value="Genomic_DNA"/>
</dbReference>
<comment type="cofactor">
    <cofactor evidence="5">
        <name>Zn(2+)</name>
        <dbReference type="ChEBI" id="CHEBI:29105"/>
    </cofactor>
    <text evidence="5">Binds 1 zinc ion.</text>
</comment>
<evidence type="ECO:0000256" key="6">
    <source>
        <dbReference type="PIRSR" id="PIRSR006769-1"/>
    </source>
</evidence>
<evidence type="ECO:0000256" key="3">
    <source>
        <dbReference type="ARBA" id="ARBA00022857"/>
    </source>
</evidence>
<dbReference type="InterPro" id="IPR050765">
    <property type="entry name" value="Riboflavin_Biosynth_HTPR"/>
</dbReference>
<dbReference type="GO" id="GO:0046872">
    <property type="term" value="F:metal ion binding"/>
    <property type="evidence" value="ECO:0007669"/>
    <property type="project" value="UniProtKB-KW"/>
</dbReference>
<evidence type="ECO:0000256" key="5">
    <source>
        <dbReference type="PIRNR" id="PIRNR006769"/>
    </source>
</evidence>
<dbReference type="NCBIfam" id="TIGR00326">
    <property type="entry name" value="eubact_ribD"/>
    <property type="match status" value="1"/>
</dbReference>
<dbReference type="EC" id="3.5.4.26" evidence="5"/>
<dbReference type="GO" id="GO:0008835">
    <property type="term" value="F:diaminohydroxyphosphoribosylaminopyrimidine deaminase activity"/>
    <property type="evidence" value="ECO:0007669"/>
    <property type="project" value="UniProtKB-EC"/>
</dbReference>
<feature type="binding site" evidence="7">
    <location>
        <position position="197"/>
    </location>
    <ligand>
        <name>substrate</name>
    </ligand>
</feature>
<feature type="active site" description="Proton donor" evidence="6">
    <location>
        <position position="51"/>
    </location>
</feature>
<dbReference type="SUPFAM" id="SSF53597">
    <property type="entry name" value="Dihydrofolate reductase-like"/>
    <property type="match status" value="1"/>
</dbReference>
<evidence type="ECO:0000259" key="8">
    <source>
        <dbReference type="Pfam" id="PF01872"/>
    </source>
</evidence>
<dbReference type="NCBIfam" id="TIGR00227">
    <property type="entry name" value="ribD_Cterm"/>
    <property type="match status" value="1"/>
</dbReference>
<dbReference type="Gene3D" id="3.40.430.10">
    <property type="entry name" value="Dihydrofolate Reductase, subunit A"/>
    <property type="match status" value="1"/>
</dbReference>
<dbReference type="PIRSF" id="PIRSF006769">
    <property type="entry name" value="RibD"/>
    <property type="match status" value="1"/>
</dbReference>
<comment type="catalytic activity">
    <reaction evidence="5">
        <text>2,5-diamino-6-hydroxy-4-(5-phosphoribosylamino)-pyrimidine + H2O + H(+) = 5-amino-6-(5-phospho-D-ribosylamino)uracil + NH4(+)</text>
        <dbReference type="Rhea" id="RHEA:21868"/>
        <dbReference type="ChEBI" id="CHEBI:15377"/>
        <dbReference type="ChEBI" id="CHEBI:15378"/>
        <dbReference type="ChEBI" id="CHEBI:28938"/>
        <dbReference type="ChEBI" id="CHEBI:58453"/>
        <dbReference type="ChEBI" id="CHEBI:58614"/>
        <dbReference type="EC" id="3.5.4.26"/>
    </reaction>
</comment>
<evidence type="ECO:0000256" key="2">
    <source>
        <dbReference type="ARBA" id="ARBA00004910"/>
    </source>
</evidence>
<dbReference type="PANTHER" id="PTHR38011:SF7">
    <property type="entry name" value="2,5-DIAMINO-6-RIBOSYLAMINO-4(3H)-PYRIMIDINONE 5'-PHOSPHATE REDUCTASE"/>
    <property type="match status" value="1"/>
</dbReference>
<comment type="similarity">
    <text evidence="5">In the N-terminal section; belongs to the cytidine and deoxycytidylate deaminase family.</text>
</comment>
<feature type="binding site" evidence="7">
    <location>
        <position position="147"/>
    </location>
    <ligand>
        <name>NADP(+)</name>
        <dbReference type="ChEBI" id="CHEBI:58349"/>
    </ligand>
</feature>
<protein>
    <recommendedName>
        <fullName evidence="5">Riboflavin biosynthesis protein RibD</fullName>
    </recommendedName>
    <domain>
        <recommendedName>
            <fullName evidence="5">Diaminohydroxyphosphoribosylaminopyrimidine deaminase</fullName>
            <shortName evidence="5">DRAP deaminase</shortName>
            <ecNumber evidence="5">3.5.4.26</ecNumber>
        </recommendedName>
        <alternativeName>
            <fullName evidence="5">Riboflavin-specific deaminase</fullName>
        </alternativeName>
    </domain>
    <domain>
        <recommendedName>
            <fullName evidence="5">5-amino-6-(5-phosphoribosylamino)uracil reductase</fullName>
            <ecNumber evidence="5">1.1.1.193</ecNumber>
        </recommendedName>
        <alternativeName>
            <fullName evidence="5">HTP reductase</fullName>
        </alternativeName>
    </domain>
</protein>
<keyword evidence="10" id="KW-1185">Reference proteome</keyword>
<feature type="binding site" evidence="7">
    <location>
        <position position="193"/>
    </location>
    <ligand>
        <name>NADP(+)</name>
        <dbReference type="ChEBI" id="CHEBI:58349"/>
    </ligand>
</feature>
<dbReference type="SUPFAM" id="SSF53927">
    <property type="entry name" value="Cytidine deaminase-like"/>
    <property type="match status" value="1"/>
</dbReference>
<evidence type="ECO:0000256" key="1">
    <source>
        <dbReference type="ARBA" id="ARBA00004882"/>
    </source>
</evidence>
<comment type="function">
    <text evidence="5">Converts 2,5-diamino-6-(ribosylamino)-4(3h)-pyrimidinone 5'-phosphate into 5-amino-6-(ribosylamino)-2,4(1h,3h)-pyrimidinedione 5'-phosphate.</text>
</comment>
<evidence type="ECO:0000256" key="7">
    <source>
        <dbReference type="PIRSR" id="PIRSR006769-2"/>
    </source>
</evidence>
<dbReference type="InterPro" id="IPR011549">
    <property type="entry name" value="RibD_C"/>
</dbReference>
<dbReference type="RefSeq" id="WP_176212730.1">
    <property type="nucleotide sequence ID" value="NZ_FWXH01000019.1"/>
</dbReference>
<dbReference type="EC" id="1.1.1.193" evidence="5"/>
<dbReference type="AlphaFoldDB" id="A0A1W1XUX8"/>
<evidence type="ECO:0000313" key="9">
    <source>
        <dbReference type="EMBL" id="SMC27759.1"/>
    </source>
</evidence>
<dbReference type="PANTHER" id="PTHR38011">
    <property type="entry name" value="DIHYDROFOLATE REDUCTASE FAMILY PROTEIN (AFU_ORTHOLOGUE AFUA_8G06820)"/>
    <property type="match status" value="1"/>
</dbReference>
<dbReference type="UniPathway" id="UPA00275">
    <property type="reaction ID" value="UER00401"/>
</dbReference>
<proteinExistence type="inferred from homology"/>
<evidence type="ECO:0000313" key="10">
    <source>
        <dbReference type="Proteomes" id="UP000192468"/>
    </source>
</evidence>
<gene>
    <name evidence="9" type="ORF">SAMN02745134_03285</name>
</gene>
<keyword evidence="4 5" id="KW-0560">Oxidoreductase</keyword>
<comment type="catalytic activity">
    <reaction evidence="5">
        <text>5-amino-6-(5-phospho-D-ribitylamino)uracil + NADP(+) = 5-amino-6-(5-phospho-D-ribosylamino)uracil + NADPH + H(+)</text>
        <dbReference type="Rhea" id="RHEA:17845"/>
        <dbReference type="ChEBI" id="CHEBI:15378"/>
        <dbReference type="ChEBI" id="CHEBI:57783"/>
        <dbReference type="ChEBI" id="CHEBI:58349"/>
        <dbReference type="ChEBI" id="CHEBI:58421"/>
        <dbReference type="ChEBI" id="CHEBI:58453"/>
        <dbReference type="EC" id="1.1.1.193"/>
    </reaction>
</comment>
<keyword evidence="5" id="KW-0686">Riboflavin biosynthesis</keyword>
<dbReference type="STRING" id="1121291.SAMN02745134_03285"/>
<dbReference type="GO" id="GO:0008703">
    <property type="term" value="F:5-amino-6-(5-phosphoribosylamino)uracil reductase activity"/>
    <property type="evidence" value="ECO:0007669"/>
    <property type="project" value="UniProtKB-EC"/>
</dbReference>
<dbReference type="GO" id="GO:0009231">
    <property type="term" value="P:riboflavin biosynthetic process"/>
    <property type="evidence" value="ECO:0007669"/>
    <property type="project" value="UniProtKB-UniPathway"/>
</dbReference>
<comment type="pathway">
    <text evidence="1 5">Cofactor biosynthesis; riboflavin biosynthesis; 5-amino-6-(D-ribitylamino)uracil from GTP: step 2/4.</text>
</comment>
<dbReference type="Proteomes" id="UP000192468">
    <property type="component" value="Unassembled WGS sequence"/>
</dbReference>
<dbReference type="InterPro" id="IPR004794">
    <property type="entry name" value="Eubact_RibD"/>
</dbReference>
<comment type="pathway">
    <text evidence="2 5">Cofactor biosynthesis; riboflavin biosynthesis; 5-amino-6-(D-ribitylamino)uracil from GTP: step 3/4.</text>
</comment>
<name>A0A1W1XUX8_9CLOT</name>
<feature type="binding site" evidence="7">
    <location>
        <position position="189"/>
    </location>
    <ligand>
        <name>NADP(+)</name>
        <dbReference type="ChEBI" id="CHEBI:58349"/>
    </ligand>
</feature>
<comment type="similarity">
    <text evidence="5">In the C-terminal section; belongs to the HTP reductase family.</text>
</comment>
<keyword evidence="5" id="KW-0862">Zinc</keyword>
<feature type="binding site" evidence="7">
    <location>
        <position position="163"/>
    </location>
    <ligand>
        <name>NADP(+)</name>
        <dbReference type="ChEBI" id="CHEBI:58349"/>
    </ligand>
</feature>
<feature type="binding site" evidence="7">
    <location>
        <begin position="290"/>
        <end position="296"/>
    </location>
    <ligand>
        <name>NADP(+)</name>
        <dbReference type="ChEBI" id="CHEBI:58349"/>
    </ligand>
</feature>
<accession>A0A1W1XUX8</accession>
<feature type="binding site" evidence="7">
    <location>
        <position position="200"/>
    </location>
    <ligand>
        <name>substrate</name>
    </ligand>
</feature>
<feature type="binding site" evidence="7">
    <location>
        <position position="288"/>
    </location>
    <ligand>
        <name>substrate</name>
    </ligand>
</feature>
<feature type="binding site" evidence="7">
    <location>
        <position position="177"/>
    </location>
    <ligand>
        <name>substrate</name>
    </ligand>
</feature>
<organism evidence="9 10">
    <name type="scientific">Clostridium acidisoli DSM 12555</name>
    <dbReference type="NCBI Taxonomy" id="1121291"/>
    <lineage>
        <taxon>Bacteria</taxon>
        <taxon>Bacillati</taxon>
        <taxon>Bacillota</taxon>
        <taxon>Clostridia</taxon>
        <taxon>Eubacteriales</taxon>
        <taxon>Clostridiaceae</taxon>
        <taxon>Clostridium</taxon>
    </lineage>
</organism>
<dbReference type="GO" id="GO:0050661">
    <property type="term" value="F:NADP binding"/>
    <property type="evidence" value="ECO:0007669"/>
    <property type="project" value="InterPro"/>
</dbReference>
<reference evidence="9 10" key="1">
    <citation type="submission" date="2017-04" db="EMBL/GenBank/DDBJ databases">
        <authorList>
            <person name="Afonso C.L."/>
            <person name="Miller P.J."/>
            <person name="Scott M.A."/>
            <person name="Spackman E."/>
            <person name="Goraichik I."/>
            <person name="Dimitrov K.M."/>
            <person name="Suarez D.L."/>
            <person name="Swayne D.E."/>
        </authorList>
    </citation>
    <scope>NUCLEOTIDE SEQUENCE [LARGE SCALE GENOMIC DNA]</scope>
    <source>
        <strain evidence="9 10">DSM 12555</strain>
    </source>
</reference>
<evidence type="ECO:0000256" key="4">
    <source>
        <dbReference type="ARBA" id="ARBA00023002"/>
    </source>
</evidence>
<keyword evidence="3 5" id="KW-0521">NADP</keyword>
<dbReference type="Gene3D" id="3.40.140.10">
    <property type="entry name" value="Cytidine Deaminase, domain 2"/>
    <property type="match status" value="1"/>
</dbReference>
<dbReference type="Pfam" id="PF01872">
    <property type="entry name" value="RibD_C"/>
    <property type="match status" value="1"/>
</dbReference>
<feature type="domain" description="Bacterial bifunctional deaminase-reductase C-terminal" evidence="8">
    <location>
        <begin position="140"/>
        <end position="351"/>
    </location>
</feature>
<keyword evidence="5" id="KW-0378">Hydrolase</keyword>
<dbReference type="InterPro" id="IPR024072">
    <property type="entry name" value="DHFR-like_dom_sf"/>
</dbReference>
<dbReference type="InterPro" id="IPR002734">
    <property type="entry name" value="RibDG_C"/>
</dbReference>